<feature type="compositionally biased region" description="Gly residues" evidence="1">
    <location>
        <begin position="436"/>
        <end position="448"/>
    </location>
</feature>
<accession>A0ABR3SJM1</accession>
<name>A0ABR3SJM1_9PEZI</name>
<evidence type="ECO:0000256" key="1">
    <source>
        <dbReference type="SAM" id="MobiDB-lite"/>
    </source>
</evidence>
<gene>
    <name evidence="2" type="ORF">SLS56_008603</name>
</gene>
<evidence type="ECO:0000313" key="2">
    <source>
        <dbReference type="EMBL" id="KAL1622678.1"/>
    </source>
</evidence>
<feature type="region of interest" description="Disordered" evidence="1">
    <location>
        <begin position="184"/>
        <end position="243"/>
    </location>
</feature>
<proteinExistence type="predicted"/>
<protein>
    <submittedName>
        <fullName evidence="2">Uncharacterized protein</fullName>
    </submittedName>
</protein>
<comment type="caution">
    <text evidence="2">The sequence shown here is derived from an EMBL/GenBank/DDBJ whole genome shotgun (WGS) entry which is preliminary data.</text>
</comment>
<dbReference type="Proteomes" id="UP001521116">
    <property type="component" value="Unassembled WGS sequence"/>
</dbReference>
<dbReference type="EMBL" id="JAJVDC020000130">
    <property type="protein sequence ID" value="KAL1622678.1"/>
    <property type="molecule type" value="Genomic_DNA"/>
</dbReference>
<reference evidence="2 3" key="1">
    <citation type="submission" date="2024-02" db="EMBL/GenBank/DDBJ databases">
        <title>De novo assembly and annotation of 12 fungi associated with fruit tree decline syndrome in Ontario, Canada.</title>
        <authorList>
            <person name="Sulman M."/>
            <person name="Ellouze W."/>
            <person name="Ilyukhin E."/>
        </authorList>
    </citation>
    <scope>NUCLEOTIDE SEQUENCE [LARGE SCALE GENOMIC DNA]</scope>
    <source>
        <strain evidence="2 3">M1-105</strain>
    </source>
</reference>
<organism evidence="2 3">
    <name type="scientific">Neofusicoccum ribis</name>
    <dbReference type="NCBI Taxonomy" id="45134"/>
    <lineage>
        <taxon>Eukaryota</taxon>
        <taxon>Fungi</taxon>
        <taxon>Dikarya</taxon>
        <taxon>Ascomycota</taxon>
        <taxon>Pezizomycotina</taxon>
        <taxon>Dothideomycetes</taxon>
        <taxon>Dothideomycetes incertae sedis</taxon>
        <taxon>Botryosphaeriales</taxon>
        <taxon>Botryosphaeriaceae</taxon>
        <taxon>Neofusicoccum</taxon>
    </lineage>
</organism>
<sequence length="459" mass="49271">MATNPPSPTALNPTIMDHAVYPALTNAVSAWTPLLRRASAAQLDRFAAALTPLLEALGGRLDDGAAEEERAALAAQNERIKNDWIDLHHALEDARAEVVGLGEEVVGLEEVVRARDGEVAALEEVVRARDDEVARLREACGRLRREAEQRYEEGLLVRREAVVKGARVEVLEKEVGALRARLEEARPTVGEEEEEERIPATPQHAAAAVHDHDDQDDHDDDDGPTPRYALRATKRRKLTSAGEKPRVRAAFAMLQHSLDDTADTRFALDDAALTTRQHVHAALASPDSTPTPPPPTNPLFAQTRALLLARLQLAAAAGPVHVDQLRARHPVAQLLDASIADLIEGEDGGGRAAEQRARRAARWADGAAGVGYCLGGALRTRRRPDFVDGEGRACKECVAGGRPCLVRVEGSGEVVALPWGGAGAEATWRDVGMWKGEGGGGRDGGAAGVVGKRKRKRRG</sequence>
<feature type="region of interest" description="Disordered" evidence="1">
    <location>
        <begin position="436"/>
        <end position="459"/>
    </location>
</feature>
<evidence type="ECO:0000313" key="3">
    <source>
        <dbReference type="Proteomes" id="UP001521116"/>
    </source>
</evidence>
<keyword evidence="3" id="KW-1185">Reference proteome</keyword>